<dbReference type="InterPro" id="IPR027417">
    <property type="entry name" value="P-loop_NTPase"/>
</dbReference>
<evidence type="ECO:0000313" key="8">
    <source>
        <dbReference type="EMBL" id="RYR28068.1"/>
    </source>
</evidence>
<comment type="similarity">
    <text evidence="1">Belongs to the disease resistance NB-LRR family.</text>
</comment>
<feature type="domain" description="Disease resistance protein At4g27190-like leucine-rich repeats" evidence="7">
    <location>
        <begin position="1258"/>
        <end position="1358"/>
    </location>
</feature>
<keyword evidence="3" id="KW-0611">Plant defense</keyword>
<accession>A0A445ANQ9</accession>
<keyword evidence="2" id="KW-0547">Nucleotide-binding</keyword>
<dbReference type="PANTHER" id="PTHR33463">
    <property type="entry name" value="NB-ARC DOMAIN-CONTAINING PROTEIN-RELATED"/>
    <property type="match status" value="1"/>
</dbReference>
<dbReference type="InterPro" id="IPR042197">
    <property type="entry name" value="Apaf_helical"/>
</dbReference>
<dbReference type="Pfam" id="PF23247">
    <property type="entry name" value="LRR_RPS2"/>
    <property type="match status" value="4"/>
</dbReference>
<dbReference type="GO" id="GO:0043531">
    <property type="term" value="F:ADP binding"/>
    <property type="evidence" value="ECO:0007669"/>
    <property type="project" value="InterPro"/>
</dbReference>
<dbReference type="Pfam" id="PF00931">
    <property type="entry name" value="NB-ARC"/>
    <property type="match status" value="1"/>
</dbReference>
<evidence type="ECO:0000259" key="6">
    <source>
        <dbReference type="Pfam" id="PF00931"/>
    </source>
</evidence>
<keyword evidence="5" id="KW-0175">Coiled coil</keyword>
<dbReference type="SUPFAM" id="SSF52047">
    <property type="entry name" value="RNI-like"/>
    <property type="match status" value="1"/>
</dbReference>
<keyword evidence="9" id="KW-1185">Reference proteome</keyword>
<dbReference type="InterPro" id="IPR050905">
    <property type="entry name" value="Plant_NBS-LRR"/>
</dbReference>
<dbReference type="PANTHER" id="PTHR33463:SF198">
    <property type="entry name" value="RPP4C3"/>
    <property type="match status" value="1"/>
</dbReference>
<dbReference type="InterPro" id="IPR032675">
    <property type="entry name" value="LRR_dom_sf"/>
</dbReference>
<gene>
    <name evidence="8" type="ORF">Ahy_B01g052172</name>
</gene>
<dbReference type="SUPFAM" id="SSF52058">
    <property type="entry name" value="L domain-like"/>
    <property type="match status" value="2"/>
</dbReference>
<comment type="caution">
    <text evidence="8">The sequence shown here is derived from an EMBL/GenBank/DDBJ whole genome shotgun (WGS) entry which is preliminary data.</text>
</comment>
<dbReference type="InterPro" id="IPR002182">
    <property type="entry name" value="NB-ARC"/>
</dbReference>
<evidence type="ECO:0000313" key="9">
    <source>
        <dbReference type="Proteomes" id="UP000289738"/>
    </source>
</evidence>
<feature type="domain" description="NB-ARC" evidence="6">
    <location>
        <begin position="161"/>
        <end position="319"/>
    </location>
</feature>
<dbReference type="Gene3D" id="3.40.50.300">
    <property type="entry name" value="P-loop containing nucleotide triphosphate hydrolases"/>
    <property type="match status" value="1"/>
</dbReference>
<evidence type="ECO:0000256" key="2">
    <source>
        <dbReference type="ARBA" id="ARBA00022741"/>
    </source>
</evidence>
<dbReference type="SUPFAM" id="SSF52540">
    <property type="entry name" value="P-loop containing nucleoside triphosphate hydrolases"/>
    <property type="match status" value="1"/>
</dbReference>
<dbReference type="Gene3D" id="3.80.10.10">
    <property type="entry name" value="Ribonuclease Inhibitor"/>
    <property type="match status" value="5"/>
</dbReference>
<dbReference type="GO" id="GO:0005524">
    <property type="term" value="F:ATP binding"/>
    <property type="evidence" value="ECO:0007669"/>
    <property type="project" value="UniProtKB-KW"/>
</dbReference>
<evidence type="ECO:0000256" key="5">
    <source>
        <dbReference type="SAM" id="Coils"/>
    </source>
</evidence>
<dbReference type="Gene3D" id="1.10.8.430">
    <property type="entry name" value="Helical domain of apoptotic protease-activating factors"/>
    <property type="match status" value="1"/>
</dbReference>
<feature type="domain" description="Disease resistance protein At4g27190-like leucine-rich repeats" evidence="7">
    <location>
        <begin position="1579"/>
        <end position="1708"/>
    </location>
</feature>
<dbReference type="GO" id="GO:0006952">
    <property type="term" value="P:defense response"/>
    <property type="evidence" value="ECO:0007669"/>
    <property type="project" value="UniProtKB-KW"/>
</dbReference>
<evidence type="ECO:0000256" key="4">
    <source>
        <dbReference type="ARBA" id="ARBA00022840"/>
    </source>
</evidence>
<feature type="domain" description="Disease resistance protein At4g27190-like leucine-rich repeats" evidence="7">
    <location>
        <begin position="910"/>
        <end position="1033"/>
    </location>
</feature>
<keyword evidence="4" id="KW-0067">ATP-binding</keyword>
<sequence length="1756" mass="201176">MEILISLAGKVADYTVGAIGRQFSYVIFYKANFKELSDRVTDLEGKRDETKHRVQNERRDLKKIEGRVLKWLDDADEAIGKANQLQNDPGHAKVGCSRWPFPNVVARHQLSRKATKVAKNVADVHGEWNFPEVAYVLEPDIASTSIPSSSKNFESRKSIQDNVMHALRDRKVSMVGVYGFGGVGKTTLVDEVARIAEKENMFDSVVTIYKTLDIKTVQEKIAAKLGLRSFEAQTIGVRLNLLRERIKREKTILLILDNIYEAFELKKVGIPSEEEHSGCKILMTSRNLDLLRQMGVKKEHFRLDVLNEEESWSLFKSEADNLDREPDKHGVAFRLAKRCGGLPILIVTTAKSLRDQNIHVWKDTLNQLEKFGDEQLQEITYSALELSYKRLRGYEMKALFLLCATIGEYITIDYLFKYGMGLGIFSNTNTMEGARDRLHNMISALKASCLLVEDGTSTTTVKMHDVVREVAISIALRDHHILAKYRDDLKEFPPMDILSECSQIILFQGGFRELPEKLDNHNLKFLYLCKFDLSLEVPNSFFEGTKILEVLDLTGLNLASLPTSFLFLTNLKTLCLDQCILGNIDAVGALKNLEILSLWKSSMMKLSREIGKLTRLKMLDLSHSGIEIIPPGIISSLIKLEELYMGNTSIKWAVENPYDQNENASLDELRQLSNLTALELQIQEARMLPRDLIFDKLERFKIVIGDIWEWADIEDPTLKTLKLKLGTNIHLEHGIKGLIRRAENLYLDEVGGIRNLLYHLNGDGFPQLKHLHVQNNAIIKHIIDFTERTRIPTPFQNLEKLVSFPNLDTLKLSSLNLNKIWKDNRHSFYKLRNLIVENCDGLKYLFSSTMVESFSNLIELEISECHLMEEIIATEDRDNNIVTLKEVGFSKLQTIILKDMKSLKKIWHSEFSKVKTLQVKNCEKIRVIFPSSMEKAYNGLETLMVADCDLVEEIFQLSSDENSGLEQTQLKKITLERLPKLKQTWNKDPERALNFGNLEEINVMSCINLESVIPCSIATSCSHLKELRIKWCGSLMEIVALKEEPTCSTIFFEFSHLSTLVLWNLDKLKGFYAGNHTLTCPSLRILDISGCVKLNLYRTLSTSCHQQLPDEEYIISTQQHLVAEEVIPNLEHLRIDEADADNLFQSQNIRSLFNNISFLSLSRYEKEVSTFPDQVLQNISSLKWLLIELSSFKKIFQDKRLPNEKNCTKIQKLSLNQLPNLQHICEEGLEIDPVLQLLEYLFLDECSSLINLVPSSVTFSYLTFLEVVNCNSMINLLSPPTARSLTKLTEMKVKQCDSLEEIISKEGEEITNDISFFCLETLVLDCLPRLGRFCSQKCFLKFPLLEDVVVTACDRMKYFSEGNTISTPKLRKVLIAENNKEFYWRKNLNDTIKNMFDDKVRSLKNLNLSEHPELKELWYGQLQNNIFNNLKKVVVHKCDFLSDVLFYPNLIDMLVNLEELDVRDCHSLVAVFHIVNSTFSEETKPRKYSLLKKLTLGSLPNLMHIWKEDPSTTLSFQNLCDVSVVDCPSLKSLFPLSVATNMVQLEDLEVLRCGIEEIVDSKREPREMIKFVLPNLNALTVNNNDIDVILQSMYSEDQYNKLERLRVTTFENEGATFPYWFFEKAESLESLIVEWSSFIEIFHDQRVASEDGQVTISTQLRNLTLYQLHDLHHICKEGFHIDPILQHLEKIDVDQCSSLINLVPSSVTFTYLTHLEVANCNRMTNLMTCSTAKSLVNLTTMTVESCNLLEDIVNAK</sequence>
<evidence type="ECO:0000256" key="3">
    <source>
        <dbReference type="ARBA" id="ARBA00022821"/>
    </source>
</evidence>
<organism evidence="8 9">
    <name type="scientific">Arachis hypogaea</name>
    <name type="common">Peanut</name>
    <dbReference type="NCBI Taxonomy" id="3818"/>
    <lineage>
        <taxon>Eukaryota</taxon>
        <taxon>Viridiplantae</taxon>
        <taxon>Streptophyta</taxon>
        <taxon>Embryophyta</taxon>
        <taxon>Tracheophyta</taxon>
        <taxon>Spermatophyta</taxon>
        <taxon>Magnoliopsida</taxon>
        <taxon>eudicotyledons</taxon>
        <taxon>Gunneridae</taxon>
        <taxon>Pentapetalae</taxon>
        <taxon>rosids</taxon>
        <taxon>fabids</taxon>
        <taxon>Fabales</taxon>
        <taxon>Fabaceae</taxon>
        <taxon>Papilionoideae</taxon>
        <taxon>50 kb inversion clade</taxon>
        <taxon>dalbergioids sensu lato</taxon>
        <taxon>Dalbergieae</taxon>
        <taxon>Pterocarpus clade</taxon>
        <taxon>Arachis</taxon>
    </lineage>
</organism>
<name>A0A445ANQ9_ARAHY</name>
<protein>
    <submittedName>
        <fullName evidence="8">Uncharacterized protein</fullName>
    </submittedName>
</protein>
<dbReference type="Proteomes" id="UP000289738">
    <property type="component" value="Chromosome B01"/>
</dbReference>
<proteinExistence type="inferred from homology"/>
<reference evidence="8 9" key="1">
    <citation type="submission" date="2019-01" db="EMBL/GenBank/DDBJ databases">
        <title>Sequencing of cultivated peanut Arachis hypogaea provides insights into genome evolution and oil improvement.</title>
        <authorList>
            <person name="Chen X."/>
        </authorList>
    </citation>
    <scope>NUCLEOTIDE SEQUENCE [LARGE SCALE GENOMIC DNA]</scope>
    <source>
        <strain evidence="9">cv. Fuhuasheng</strain>
        <tissue evidence="8">Leaves</tissue>
    </source>
</reference>
<feature type="domain" description="Disease resistance protein At4g27190-like leucine-rich repeats" evidence="7">
    <location>
        <begin position="1403"/>
        <end position="1554"/>
    </location>
</feature>
<feature type="coiled-coil region" evidence="5">
    <location>
        <begin position="33"/>
        <end position="67"/>
    </location>
</feature>
<dbReference type="InterPro" id="IPR057135">
    <property type="entry name" value="At4g27190-like_LRR"/>
</dbReference>
<dbReference type="STRING" id="3818.A0A445ANQ9"/>
<dbReference type="PRINTS" id="PR00364">
    <property type="entry name" value="DISEASERSIST"/>
</dbReference>
<evidence type="ECO:0000259" key="7">
    <source>
        <dbReference type="Pfam" id="PF23247"/>
    </source>
</evidence>
<dbReference type="EMBL" id="SDMP01000011">
    <property type="protein sequence ID" value="RYR28068.1"/>
    <property type="molecule type" value="Genomic_DNA"/>
</dbReference>
<evidence type="ECO:0000256" key="1">
    <source>
        <dbReference type="ARBA" id="ARBA00008894"/>
    </source>
</evidence>